<dbReference type="Proteomes" id="UP000265520">
    <property type="component" value="Unassembled WGS sequence"/>
</dbReference>
<protein>
    <submittedName>
        <fullName evidence="1">Uncharacterized protein</fullName>
    </submittedName>
</protein>
<keyword evidence="2" id="KW-1185">Reference proteome</keyword>
<organism evidence="1 2">
    <name type="scientific">Trifolium medium</name>
    <dbReference type="NCBI Taxonomy" id="97028"/>
    <lineage>
        <taxon>Eukaryota</taxon>
        <taxon>Viridiplantae</taxon>
        <taxon>Streptophyta</taxon>
        <taxon>Embryophyta</taxon>
        <taxon>Tracheophyta</taxon>
        <taxon>Spermatophyta</taxon>
        <taxon>Magnoliopsida</taxon>
        <taxon>eudicotyledons</taxon>
        <taxon>Gunneridae</taxon>
        <taxon>Pentapetalae</taxon>
        <taxon>rosids</taxon>
        <taxon>fabids</taxon>
        <taxon>Fabales</taxon>
        <taxon>Fabaceae</taxon>
        <taxon>Papilionoideae</taxon>
        <taxon>50 kb inversion clade</taxon>
        <taxon>NPAAA clade</taxon>
        <taxon>Hologalegina</taxon>
        <taxon>IRL clade</taxon>
        <taxon>Trifolieae</taxon>
        <taxon>Trifolium</taxon>
    </lineage>
</organism>
<sequence>QETLSKPSIEKPREVLTICDIDNDSWMTPVFRFLSFGEVPEDKKEAARVKRRAYAYVILDEKLYRRGFSIPLLKCVDCNTPTGI</sequence>
<evidence type="ECO:0000313" key="2">
    <source>
        <dbReference type="Proteomes" id="UP000265520"/>
    </source>
</evidence>
<accession>A0A392SUM1</accession>
<dbReference type="EMBL" id="LXQA010449262">
    <property type="protein sequence ID" value="MCI52568.1"/>
    <property type="molecule type" value="Genomic_DNA"/>
</dbReference>
<dbReference type="PANTHER" id="PTHR48475:SF2">
    <property type="entry name" value="RIBONUCLEASE H"/>
    <property type="match status" value="1"/>
</dbReference>
<reference evidence="1 2" key="1">
    <citation type="journal article" date="2018" name="Front. Plant Sci.">
        <title>Red Clover (Trifolium pratense) and Zigzag Clover (T. medium) - A Picture of Genomic Similarities and Differences.</title>
        <authorList>
            <person name="Dluhosova J."/>
            <person name="Istvanek J."/>
            <person name="Nedelnik J."/>
            <person name="Repkova J."/>
        </authorList>
    </citation>
    <scope>NUCLEOTIDE SEQUENCE [LARGE SCALE GENOMIC DNA]</scope>
    <source>
        <strain evidence="2">cv. 10/8</strain>
        <tissue evidence="1">Leaf</tissue>
    </source>
</reference>
<dbReference type="PANTHER" id="PTHR48475">
    <property type="entry name" value="RIBONUCLEASE H"/>
    <property type="match status" value="1"/>
</dbReference>
<comment type="caution">
    <text evidence="1">The sequence shown here is derived from an EMBL/GenBank/DDBJ whole genome shotgun (WGS) entry which is preliminary data.</text>
</comment>
<evidence type="ECO:0000313" key="1">
    <source>
        <dbReference type="EMBL" id="MCI52568.1"/>
    </source>
</evidence>
<name>A0A392SUM1_9FABA</name>
<proteinExistence type="predicted"/>
<feature type="non-terminal residue" evidence="1">
    <location>
        <position position="1"/>
    </location>
</feature>
<dbReference type="AlphaFoldDB" id="A0A392SUM1"/>